<dbReference type="SUPFAM" id="SSF56176">
    <property type="entry name" value="FAD-binding/transporter-associated domain-like"/>
    <property type="match status" value="1"/>
</dbReference>
<dbReference type="Gene3D" id="3.30.465.10">
    <property type="match status" value="1"/>
</dbReference>
<dbReference type="PROSITE" id="PS51387">
    <property type="entry name" value="FAD_PCMH"/>
    <property type="match status" value="1"/>
</dbReference>
<keyword evidence="2" id="KW-0274">FAD</keyword>
<organism evidence="4 5">
    <name type="scientific">Gemmobacter lanyuensis</name>
    <dbReference type="NCBI Taxonomy" id="1054497"/>
    <lineage>
        <taxon>Bacteria</taxon>
        <taxon>Pseudomonadati</taxon>
        <taxon>Pseudomonadota</taxon>
        <taxon>Alphaproteobacteria</taxon>
        <taxon>Rhodobacterales</taxon>
        <taxon>Paracoccaceae</taxon>
        <taxon>Gemmobacter</taxon>
    </lineage>
</organism>
<accession>A0A918IRG1</accession>
<gene>
    <name evidence="4" type="ORF">GCM10011452_14530</name>
</gene>
<comment type="caution">
    <text evidence="4">The sequence shown here is derived from an EMBL/GenBank/DDBJ whole genome shotgun (WGS) entry which is preliminary data.</text>
</comment>
<keyword evidence="5" id="KW-1185">Reference proteome</keyword>
<dbReference type="PANTHER" id="PTHR11748">
    <property type="entry name" value="D-LACTATE DEHYDROGENASE"/>
    <property type="match status" value="1"/>
</dbReference>
<evidence type="ECO:0000313" key="4">
    <source>
        <dbReference type="EMBL" id="GGW27174.1"/>
    </source>
</evidence>
<dbReference type="EMBL" id="BMYQ01000003">
    <property type="protein sequence ID" value="GGW27174.1"/>
    <property type="molecule type" value="Genomic_DNA"/>
</dbReference>
<reference evidence="4" key="2">
    <citation type="submission" date="2020-09" db="EMBL/GenBank/DDBJ databases">
        <authorList>
            <person name="Sun Q."/>
            <person name="Kim S."/>
        </authorList>
    </citation>
    <scope>NUCLEOTIDE SEQUENCE</scope>
    <source>
        <strain evidence="4">KCTC 23714</strain>
    </source>
</reference>
<dbReference type="InterPro" id="IPR016169">
    <property type="entry name" value="FAD-bd_PCMH_sub2"/>
</dbReference>
<keyword evidence="1" id="KW-0285">Flavoprotein</keyword>
<evidence type="ECO:0000256" key="2">
    <source>
        <dbReference type="ARBA" id="ARBA00022827"/>
    </source>
</evidence>
<dbReference type="GO" id="GO:0071949">
    <property type="term" value="F:FAD binding"/>
    <property type="evidence" value="ECO:0007669"/>
    <property type="project" value="InterPro"/>
</dbReference>
<feature type="domain" description="FAD-binding PCMH-type" evidence="3">
    <location>
        <begin position="1"/>
        <end position="175"/>
    </location>
</feature>
<proteinExistence type="predicted"/>
<dbReference type="GO" id="GO:0003824">
    <property type="term" value="F:catalytic activity"/>
    <property type="evidence" value="ECO:0007669"/>
    <property type="project" value="InterPro"/>
</dbReference>
<protein>
    <submittedName>
        <fullName evidence="4">2-hydroxy-acid oxidase</fullName>
    </submittedName>
</protein>
<dbReference type="InterPro" id="IPR016166">
    <property type="entry name" value="FAD-bd_PCMH"/>
</dbReference>
<dbReference type="InterPro" id="IPR036318">
    <property type="entry name" value="FAD-bd_PCMH-like_sf"/>
</dbReference>
<dbReference type="Proteomes" id="UP000628984">
    <property type="component" value="Unassembled WGS sequence"/>
</dbReference>
<dbReference type="InterPro" id="IPR006094">
    <property type="entry name" value="Oxid_FAD_bind_N"/>
</dbReference>
<evidence type="ECO:0000256" key="1">
    <source>
        <dbReference type="ARBA" id="ARBA00022630"/>
    </source>
</evidence>
<dbReference type="Pfam" id="PF01565">
    <property type="entry name" value="FAD_binding_4"/>
    <property type="match status" value="1"/>
</dbReference>
<dbReference type="InterPro" id="IPR016164">
    <property type="entry name" value="FAD-linked_Oxase-like_C"/>
</dbReference>
<evidence type="ECO:0000259" key="3">
    <source>
        <dbReference type="PROSITE" id="PS51387"/>
    </source>
</evidence>
<evidence type="ECO:0000313" key="5">
    <source>
        <dbReference type="Proteomes" id="UP000628984"/>
    </source>
</evidence>
<dbReference type="SUPFAM" id="SSF55103">
    <property type="entry name" value="FAD-linked oxidases, C-terminal domain"/>
    <property type="match status" value="1"/>
</dbReference>
<sequence>MTLDLTPQTEAELAEGIRAASGPLVVRGGGTRGGLRAGQGVSTAGLGGVRLYEPGALTLVAGAGTPIADLEALLATEGQCLAFEVPDLRRLLQRRGQSTLGGVIAENAAGPRRVVSGAARDFCLGLRFVDGQGTVIRNGGRVMKNVTGYDLVKLLAGSRGQLGVLTEVALKVLPRPETEQTLVLRGLPDGQAVAAMSAALGSPYEVTGAAHLPGAETLLRLEGFEGSVRYRAGQLAALLRPFGAVEMAETSPWAAIRDVLPLAGRAGDLWRISTRPSEASALVARLGAEAVVYDWGGALVWALMPPGADLRARAGAFCGHARCLRGDASAGPVPLDPALAALTAGLRQKFDPRGLFA</sequence>
<dbReference type="AlphaFoldDB" id="A0A918IRG1"/>
<reference evidence="4" key="1">
    <citation type="journal article" date="2014" name="Int. J. Syst. Evol. Microbiol.">
        <title>Complete genome sequence of Corynebacterium casei LMG S-19264T (=DSM 44701T), isolated from a smear-ripened cheese.</title>
        <authorList>
            <consortium name="US DOE Joint Genome Institute (JGI-PGF)"/>
            <person name="Walter F."/>
            <person name="Albersmeier A."/>
            <person name="Kalinowski J."/>
            <person name="Ruckert C."/>
        </authorList>
    </citation>
    <scope>NUCLEOTIDE SEQUENCE</scope>
    <source>
        <strain evidence="4">KCTC 23714</strain>
    </source>
</reference>
<name>A0A918IRG1_9RHOB</name>
<dbReference type="PANTHER" id="PTHR11748:SF103">
    <property type="entry name" value="GLYCOLATE OXIDASE SUBUNIT GLCE"/>
    <property type="match status" value="1"/>
</dbReference>